<evidence type="ECO:0000256" key="1">
    <source>
        <dbReference type="SAM" id="MobiDB-lite"/>
    </source>
</evidence>
<accession>A0AAN6QAH3</accession>
<evidence type="ECO:0000313" key="3">
    <source>
        <dbReference type="Proteomes" id="UP001305647"/>
    </source>
</evidence>
<dbReference type="EMBL" id="MU863625">
    <property type="protein sequence ID" value="KAK4105936.1"/>
    <property type="molecule type" value="Genomic_DNA"/>
</dbReference>
<protein>
    <submittedName>
        <fullName evidence="2">Uncharacterized protein</fullName>
    </submittedName>
</protein>
<reference evidence="2" key="1">
    <citation type="journal article" date="2023" name="Mol. Phylogenet. Evol.">
        <title>Genome-scale phylogeny and comparative genomics of the fungal order Sordariales.</title>
        <authorList>
            <person name="Hensen N."/>
            <person name="Bonometti L."/>
            <person name="Westerberg I."/>
            <person name="Brannstrom I.O."/>
            <person name="Guillou S."/>
            <person name="Cros-Aarteil S."/>
            <person name="Calhoun S."/>
            <person name="Haridas S."/>
            <person name="Kuo A."/>
            <person name="Mondo S."/>
            <person name="Pangilinan J."/>
            <person name="Riley R."/>
            <person name="LaButti K."/>
            <person name="Andreopoulos B."/>
            <person name="Lipzen A."/>
            <person name="Chen C."/>
            <person name="Yan M."/>
            <person name="Daum C."/>
            <person name="Ng V."/>
            <person name="Clum A."/>
            <person name="Steindorff A."/>
            <person name="Ohm R.A."/>
            <person name="Martin F."/>
            <person name="Silar P."/>
            <person name="Natvig D.O."/>
            <person name="Lalanne C."/>
            <person name="Gautier V."/>
            <person name="Ament-Velasquez S.L."/>
            <person name="Kruys A."/>
            <person name="Hutchinson M.I."/>
            <person name="Powell A.J."/>
            <person name="Barry K."/>
            <person name="Miller A.N."/>
            <person name="Grigoriev I.V."/>
            <person name="Debuchy R."/>
            <person name="Gladieux P."/>
            <person name="Hiltunen Thoren M."/>
            <person name="Johannesson H."/>
        </authorList>
    </citation>
    <scope>NUCLEOTIDE SEQUENCE</scope>
    <source>
        <strain evidence="2">CBS 757.83</strain>
    </source>
</reference>
<evidence type="ECO:0000313" key="2">
    <source>
        <dbReference type="EMBL" id="KAK4105936.1"/>
    </source>
</evidence>
<organism evidence="2 3">
    <name type="scientific">Parathielavia hyrcaniae</name>
    <dbReference type="NCBI Taxonomy" id="113614"/>
    <lineage>
        <taxon>Eukaryota</taxon>
        <taxon>Fungi</taxon>
        <taxon>Dikarya</taxon>
        <taxon>Ascomycota</taxon>
        <taxon>Pezizomycotina</taxon>
        <taxon>Sordariomycetes</taxon>
        <taxon>Sordariomycetidae</taxon>
        <taxon>Sordariales</taxon>
        <taxon>Chaetomiaceae</taxon>
        <taxon>Parathielavia</taxon>
    </lineage>
</organism>
<comment type="caution">
    <text evidence="2">The sequence shown here is derived from an EMBL/GenBank/DDBJ whole genome shotgun (WGS) entry which is preliminary data.</text>
</comment>
<reference evidence="2" key="2">
    <citation type="submission" date="2023-05" db="EMBL/GenBank/DDBJ databases">
        <authorList>
            <consortium name="Lawrence Berkeley National Laboratory"/>
            <person name="Steindorff A."/>
            <person name="Hensen N."/>
            <person name="Bonometti L."/>
            <person name="Westerberg I."/>
            <person name="Brannstrom I.O."/>
            <person name="Guillou S."/>
            <person name="Cros-Aarteil S."/>
            <person name="Calhoun S."/>
            <person name="Haridas S."/>
            <person name="Kuo A."/>
            <person name="Mondo S."/>
            <person name="Pangilinan J."/>
            <person name="Riley R."/>
            <person name="Labutti K."/>
            <person name="Andreopoulos B."/>
            <person name="Lipzen A."/>
            <person name="Chen C."/>
            <person name="Yanf M."/>
            <person name="Daum C."/>
            <person name="Ng V."/>
            <person name="Clum A."/>
            <person name="Ohm R."/>
            <person name="Martin F."/>
            <person name="Silar P."/>
            <person name="Natvig D."/>
            <person name="Lalanne C."/>
            <person name="Gautier V."/>
            <person name="Ament-Velasquez S.L."/>
            <person name="Kruys A."/>
            <person name="Hutchinson M.I."/>
            <person name="Powell A.J."/>
            <person name="Barry K."/>
            <person name="Miller A.N."/>
            <person name="Grigoriev I.V."/>
            <person name="Debuchy R."/>
            <person name="Gladieux P."/>
            <person name="Thoren M.H."/>
            <person name="Johannesson H."/>
        </authorList>
    </citation>
    <scope>NUCLEOTIDE SEQUENCE</scope>
    <source>
        <strain evidence="2">CBS 757.83</strain>
    </source>
</reference>
<name>A0AAN6QAH3_9PEZI</name>
<dbReference type="Proteomes" id="UP001305647">
    <property type="component" value="Unassembled WGS sequence"/>
</dbReference>
<gene>
    <name evidence="2" type="ORF">N658DRAFT_138024</name>
</gene>
<dbReference type="AlphaFoldDB" id="A0AAN6QAH3"/>
<feature type="compositionally biased region" description="Polar residues" evidence="1">
    <location>
        <begin position="31"/>
        <end position="49"/>
    </location>
</feature>
<keyword evidence="3" id="KW-1185">Reference proteome</keyword>
<feature type="region of interest" description="Disordered" evidence="1">
    <location>
        <begin position="104"/>
        <end position="149"/>
    </location>
</feature>
<feature type="region of interest" description="Disordered" evidence="1">
    <location>
        <begin position="27"/>
        <end position="74"/>
    </location>
</feature>
<sequence length="414" mass="45529">MADQHLNGSLLILGRASGTQEAQSCLGVSFTEPTSQSSSRLQKNPQPVQGTAWHSWPATPPQEHSSAGRRRRRRRSQLIDGAGGDVLSFGTLVTWQVPPGATLAGAAPPLTPELTPSRKRLLSPPSAPRPAKRRRSQTQNDLYRPDEDVQRLASTHALRNARELTISLAETAGCAVGKEKAAREIHGRQVNDAGGTTTWPQEGHNHHISISQDQACIGLNLETEQQLTRNHKPRYAIEIEYLSEDEIEQQLAQLLSAYRAFYLEPDEREPPAQAPTDTAGARASRRLLKEVFGDRLSSAEDEELLMLREEEDVLDMLLGWVRETTQMMPAGSCGCCCRRETFDELDGCVDRLGSLGGGGFVESVRLSVETRDGSVFMARLPGKGLNGVQEWDLSEVRDVFCELDDIDGVSESEI</sequence>
<feature type="compositionally biased region" description="Low complexity" evidence="1">
    <location>
        <begin position="104"/>
        <end position="115"/>
    </location>
</feature>
<proteinExistence type="predicted"/>